<name>A0ACB8SFS4_9AGAM</name>
<sequence>MSAENLALQHDNKQLNALIKDYETTLETVMGQFRVRAHEVQEQELNLIRDFESRILARETAEQEQQLAASTTFFESLTRVSRLLRQTMRAIGGEDATAPPPSYREHLESQPEYEYALDEGEWDEVVAAEWALERECELARLEKENEMLRRLAGEPVEEPDEGARPVGGGMGAGMGGAGHGEDGTGRVSVLPFASAREQGVMLGGPRGTVGPFGTYKKMRGPG</sequence>
<comment type="caution">
    <text evidence="1">The sequence shown here is derived from an EMBL/GenBank/DDBJ whole genome shotgun (WGS) entry which is preliminary data.</text>
</comment>
<dbReference type="Proteomes" id="UP000814140">
    <property type="component" value="Unassembled WGS sequence"/>
</dbReference>
<reference evidence="1" key="1">
    <citation type="submission" date="2021-03" db="EMBL/GenBank/DDBJ databases">
        <authorList>
            <consortium name="DOE Joint Genome Institute"/>
            <person name="Ahrendt S."/>
            <person name="Looney B.P."/>
            <person name="Miyauchi S."/>
            <person name="Morin E."/>
            <person name="Drula E."/>
            <person name="Courty P.E."/>
            <person name="Chicoki N."/>
            <person name="Fauchery L."/>
            <person name="Kohler A."/>
            <person name="Kuo A."/>
            <person name="Labutti K."/>
            <person name="Pangilinan J."/>
            <person name="Lipzen A."/>
            <person name="Riley R."/>
            <person name="Andreopoulos W."/>
            <person name="He G."/>
            <person name="Johnson J."/>
            <person name="Barry K.W."/>
            <person name="Grigoriev I.V."/>
            <person name="Nagy L."/>
            <person name="Hibbett D."/>
            <person name="Henrissat B."/>
            <person name="Matheny P.B."/>
            <person name="Labbe J."/>
            <person name="Martin F."/>
        </authorList>
    </citation>
    <scope>NUCLEOTIDE SEQUENCE</scope>
    <source>
        <strain evidence="1">HHB10654</strain>
    </source>
</reference>
<dbReference type="EMBL" id="MU277298">
    <property type="protein sequence ID" value="KAI0055310.1"/>
    <property type="molecule type" value="Genomic_DNA"/>
</dbReference>
<protein>
    <submittedName>
        <fullName evidence="1">Uncharacterized protein</fullName>
    </submittedName>
</protein>
<gene>
    <name evidence="1" type="ORF">BV25DRAFT_1833258</name>
</gene>
<proteinExistence type="predicted"/>
<keyword evidence="2" id="KW-1185">Reference proteome</keyword>
<reference evidence="1" key="2">
    <citation type="journal article" date="2022" name="New Phytol.">
        <title>Evolutionary transition to the ectomycorrhizal habit in the genomes of a hyperdiverse lineage of mushroom-forming fungi.</title>
        <authorList>
            <person name="Looney B."/>
            <person name="Miyauchi S."/>
            <person name="Morin E."/>
            <person name="Drula E."/>
            <person name="Courty P.E."/>
            <person name="Kohler A."/>
            <person name="Kuo A."/>
            <person name="LaButti K."/>
            <person name="Pangilinan J."/>
            <person name="Lipzen A."/>
            <person name="Riley R."/>
            <person name="Andreopoulos W."/>
            <person name="He G."/>
            <person name="Johnson J."/>
            <person name="Nolan M."/>
            <person name="Tritt A."/>
            <person name="Barry K.W."/>
            <person name="Grigoriev I.V."/>
            <person name="Nagy L.G."/>
            <person name="Hibbett D."/>
            <person name="Henrissat B."/>
            <person name="Matheny P.B."/>
            <person name="Labbe J."/>
            <person name="Martin F.M."/>
        </authorList>
    </citation>
    <scope>NUCLEOTIDE SEQUENCE</scope>
    <source>
        <strain evidence="1">HHB10654</strain>
    </source>
</reference>
<evidence type="ECO:0000313" key="2">
    <source>
        <dbReference type="Proteomes" id="UP000814140"/>
    </source>
</evidence>
<organism evidence="1 2">
    <name type="scientific">Artomyces pyxidatus</name>
    <dbReference type="NCBI Taxonomy" id="48021"/>
    <lineage>
        <taxon>Eukaryota</taxon>
        <taxon>Fungi</taxon>
        <taxon>Dikarya</taxon>
        <taxon>Basidiomycota</taxon>
        <taxon>Agaricomycotina</taxon>
        <taxon>Agaricomycetes</taxon>
        <taxon>Russulales</taxon>
        <taxon>Auriscalpiaceae</taxon>
        <taxon>Artomyces</taxon>
    </lineage>
</organism>
<accession>A0ACB8SFS4</accession>
<evidence type="ECO:0000313" key="1">
    <source>
        <dbReference type="EMBL" id="KAI0055310.1"/>
    </source>
</evidence>